<dbReference type="GO" id="GO:0004070">
    <property type="term" value="F:aspartate carbamoyltransferase activity"/>
    <property type="evidence" value="ECO:0007669"/>
    <property type="project" value="UniProtKB-EC"/>
</dbReference>
<evidence type="ECO:0000256" key="3">
    <source>
        <dbReference type="ARBA" id="ARBA00011233"/>
    </source>
</evidence>
<dbReference type="EMBL" id="CACVBM020001527">
    <property type="protein sequence ID" value="CAA7053211.1"/>
    <property type="molecule type" value="Genomic_DNA"/>
</dbReference>
<sequence>MSVSSSFTSAALSRPSVFPELSSNFSRPSESSKICFTSFPASKNPKKNASWKLTCSVAPVQGIRCNAMQVETREAFMAGKKFQLSDVIEGQQFDREMLSAIFDVAREMEKIEKSSSQSEILKGYLMATLFYEPSTRTRLSFESAMKRLGGEVLTTENAREFSSAAKGETLEDTIRTVEGYSDIIVMRHFESGAARKAAGTANIPVINAGDGPGEHPTQALLDVYTIQSEIGKLDGISVALVGDLANGRTVRSLAYLLAKFKDVKIYFVSPEIVKMKDDIKEYLTSNGVKWEESTDLMEVASKCDVVYQTRIQRERFGERLDLYEAARGKYIVDKELLGVMQKNAVIMHPLPRLDEITPDVDADPRAAYFRQAKNGLFIRMALLKLLLVARKKMIGNPVIQVPPSLMPSSSMIVCPRASLNGLPYLPPKPRTRHLVVRAASNSQPSSDEGKSPLTVALDVPRNIWRQTLKPLSDFGFGKRSVWEGGVGLFIVSGATLAALTWAWLRGFQMRSKFRKYQTVFELAQASGICTGTPVRIRGVTVGSVIRVNPSLKNIEAVAEIEDDKIIIPKNSLVEVNQSGLLMETLIDITPRDPIPEPSVGPLHPECGKEGLIVCDRQKIKGEQGVSLDALVGIFTRIGREVEAIGVANTYSLAERAAAVIEEAKPLLKKIQAMAEDAQPLLSEFRDSGLLKEVECLTRSLTQASNDMRKVHSSIMTPENTELIQKSIHTLVYTLKNVESISSDILGFTGDEATRKNLKLLIKSLSRLL</sequence>
<protein>
    <recommendedName>
        <fullName evidence="4">aspartate carbamoyltransferase</fullName>
        <ecNumber evidence="4">2.1.3.2</ecNumber>
    </recommendedName>
</protein>
<dbReference type="SUPFAM" id="SSF53671">
    <property type="entry name" value="Aspartate/ornithine carbamoyltransferase"/>
    <property type="match status" value="1"/>
</dbReference>
<comment type="function">
    <text evidence="8">Catalyzes the condensation of carbamoyl phosphate and aspartate to form carbamoyl aspartate and inorganic phosphate, the committed step in the de novo pyrimidine nucleotide biosynthesis pathway.</text>
</comment>
<evidence type="ECO:0000313" key="14">
    <source>
        <dbReference type="EMBL" id="CAA7053211.1"/>
    </source>
</evidence>
<dbReference type="Proteomes" id="UP000467841">
    <property type="component" value="Unassembled WGS sequence"/>
</dbReference>
<keyword evidence="7" id="KW-0665">Pyrimidine biosynthesis</keyword>
<dbReference type="PRINTS" id="PR00100">
    <property type="entry name" value="AOTCASE"/>
</dbReference>
<evidence type="ECO:0000256" key="5">
    <source>
        <dbReference type="ARBA" id="ARBA00022533"/>
    </source>
</evidence>
<keyword evidence="15" id="KW-1185">Reference proteome</keyword>
<dbReference type="FunFam" id="3.40.50.1370:FF:000002">
    <property type="entry name" value="Aspartate carbamoyltransferase 2"/>
    <property type="match status" value="1"/>
</dbReference>
<feature type="domain" description="Aspartate/ornithine carbamoyltransferase carbamoyl-P binding" evidence="13">
    <location>
        <begin position="86"/>
        <end position="227"/>
    </location>
</feature>
<evidence type="ECO:0000256" key="4">
    <source>
        <dbReference type="ARBA" id="ARBA00013008"/>
    </source>
</evidence>
<dbReference type="InterPro" id="IPR006132">
    <property type="entry name" value="Asp/Orn_carbamoyltranf_P-bd"/>
</dbReference>
<dbReference type="PRINTS" id="PR00101">
    <property type="entry name" value="ATCASE"/>
</dbReference>
<dbReference type="Pfam" id="PF00185">
    <property type="entry name" value="OTCace"/>
    <property type="match status" value="1"/>
</dbReference>
<accession>A0A6D2KMN0</accession>
<evidence type="ECO:0000256" key="6">
    <source>
        <dbReference type="ARBA" id="ARBA00022679"/>
    </source>
</evidence>
<dbReference type="EC" id="2.1.3.2" evidence="4"/>
<feature type="transmembrane region" description="Helical" evidence="10">
    <location>
        <begin position="481"/>
        <end position="504"/>
    </location>
</feature>
<dbReference type="GO" id="GO:0006207">
    <property type="term" value="P:'de novo' pyrimidine nucleobase biosynthetic process"/>
    <property type="evidence" value="ECO:0007669"/>
    <property type="project" value="InterPro"/>
</dbReference>
<gene>
    <name evidence="14" type="ORF">MERR_LOCUS40446</name>
</gene>
<comment type="subunit">
    <text evidence="3">Homotrimer.</text>
</comment>
<dbReference type="HAMAP" id="MF_00001">
    <property type="entry name" value="Asp_carb_tr"/>
    <property type="match status" value="1"/>
</dbReference>
<dbReference type="NCBIfam" id="NF002032">
    <property type="entry name" value="PRK00856.1"/>
    <property type="match status" value="1"/>
</dbReference>
<proteinExistence type="inferred from homology"/>
<feature type="domain" description="Aspartate/ornithine carbamoyltransferase Asp/Orn-binding" evidence="11">
    <location>
        <begin position="234"/>
        <end position="385"/>
    </location>
</feature>
<dbReference type="InterPro" id="IPR003399">
    <property type="entry name" value="Mce/MlaD"/>
</dbReference>
<dbReference type="InterPro" id="IPR036901">
    <property type="entry name" value="Asp/Orn_carbamoylTrfase_sf"/>
</dbReference>
<evidence type="ECO:0000256" key="1">
    <source>
        <dbReference type="ARBA" id="ARBA00004852"/>
    </source>
</evidence>
<comment type="similarity">
    <text evidence="2">Belongs to the aspartate/ornithine carbamoyltransferase superfamily. ATCase family.</text>
</comment>
<name>A0A6D2KMN0_9BRAS</name>
<dbReference type="NCBIfam" id="TIGR00670">
    <property type="entry name" value="asp_carb_tr"/>
    <property type="match status" value="1"/>
</dbReference>
<organism evidence="14 15">
    <name type="scientific">Microthlaspi erraticum</name>
    <dbReference type="NCBI Taxonomy" id="1685480"/>
    <lineage>
        <taxon>Eukaryota</taxon>
        <taxon>Viridiplantae</taxon>
        <taxon>Streptophyta</taxon>
        <taxon>Embryophyta</taxon>
        <taxon>Tracheophyta</taxon>
        <taxon>Spermatophyta</taxon>
        <taxon>Magnoliopsida</taxon>
        <taxon>eudicotyledons</taxon>
        <taxon>Gunneridae</taxon>
        <taxon>Pentapetalae</taxon>
        <taxon>rosids</taxon>
        <taxon>malvids</taxon>
        <taxon>Brassicales</taxon>
        <taxon>Brassicaceae</taxon>
        <taxon>Coluteocarpeae</taxon>
        <taxon>Microthlaspi</taxon>
    </lineage>
</organism>
<evidence type="ECO:0000313" key="15">
    <source>
        <dbReference type="Proteomes" id="UP000467841"/>
    </source>
</evidence>
<dbReference type="AlphaFoldDB" id="A0A6D2KMN0"/>
<evidence type="ECO:0000256" key="9">
    <source>
        <dbReference type="ARBA" id="ARBA00048859"/>
    </source>
</evidence>
<evidence type="ECO:0000259" key="13">
    <source>
        <dbReference type="Pfam" id="PF02729"/>
    </source>
</evidence>
<dbReference type="PANTHER" id="PTHR34675">
    <property type="entry name" value="PROTEIN TRIGALACTOSYLDIACYLGLYCEROL 2, CHLOROPLASTIC"/>
    <property type="match status" value="1"/>
</dbReference>
<evidence type="ECO:0000256" key="7">
    <source>
        <dbReference type="ARBA" id="ARBA00022975"/>
    </source>
</evidence>
<dbReference type="OrthoDB" id="1924069at2759"/>
<dbReference type="InterPro" id="IPR006131">
    <property type="entry name" value="Asp_carbamoyltransf_Asp/Orn-bd"/>
</dbReference>
<evidence type="ECO:0000256" key="10">
    <source>
        <dbReference type="SAM" id="Phobius"/>
    </source>
</evidence>
<dbReference type="GO" id="GO:0005319">
    <property type="term" value="F:lipid transporter activity"/>
    <property type="evidence" value="ECO:0007669"/>
    <property type="project" value="TreeGrafter"/>
</dbReference>
<evidence type="ECO:0000259" key="12">
    <source>
        <dbReference type="Pfam" id="PF02470"/>
    </source>
</evidence>
<dbReference type="InterPro" id="IPR002082">
    <property type="entry name" value="Asp_carbamoyltransf"/>
</dbReference>
<dbReference type="GO" id="GO:0006520">
    <property type="term" value="P:amino acid metabolic process"/>
    <property type="evidence" value="ECO:0007669"/>
    <property type="project" value="InterPro"/>
</dbReference>
<dbReference type="Gene3D" id="3.40.50.1370">
    <property type="entry name" value="Aspartate/ornithine carbamoyltransferase"/>
    <property type="match status" value="2"/>
</dbReference>
<dbReference type="GO" id="GO:0009706">
    <property type="term" value="C:chloroplast inner membrane"/>
    <property type="evidence" value="ECO:0007669"/>
    <property type="project" value="TreeGrafter"/>
</dbReference>
<comment type="caution">
    <text evidence="14">The sequence shown here is derived from an EMBL/GenBank/DDBJ whole genome shotgun (WGS) entry which is preliminary data.</text>
</comment>
<keyword evidence="5" id="KW-0021">Allosteric enzyme</keyword>
<dbReference type="PANTHER" id="PTHR34675:SF1">
    <property type="entry name" value="PROTEIN TRIGALACTOSYLDIACYLGLYCEROL 2, CHLOROPLASTIC"/>
    <property type="match status" value="1"/>
</dbReference>
<dbReference type="Pfam" id="PF02470">
    <property type="entry name" value="MlaD"/>
    <property type="match status" value="1"/>
</dbReference>
<dbReference type="Pfam" id="PF02729">
    <property type="entry name" value="OTCace_N"/>
    <property type="match status" value="1"/>
</dbReference>
<evidence type="ECO:0000256" key="2">
    <source>
        <dbReference type="ARBA" id="ARBA00008896"/>
    </source>
</evidence>
<dbReference type="GO" id="GO:0044205">
    <property type="term" value="P:'de novo' UMP biosynthetic process"/>
    <property type="evidence" value="ECO:0007669"/>
    <property type="project" value="UniProtKB-UniPathway"/>
</dbReference>
<comment type="catalytic activity">
    <reaction evidence="9">
        <text>carbamoyl phosphate + L-aspartate = N-carbamoyl-L-aspartate + phosphate + H(+)</text>
        <dbReference type="Rhea" id="RHEA:20013"/>
        <dbReference type="ChEBI" id="CHEBI:15378"/>
        <dbReference type="ChEBI" id="CHEBI:29991"/>
        <dbReference type="ChEBI" id="CHEBI:32814"/>
        <dbReference type="ChEBI" id="CHEBI:43474"/>
        <dbReference type="ChEBI" id="CHEBI:58228"/>
        <dbReference type="EC" id="2.1.3.2"/>
    </reaction>
</comment>
<keyword evidence="10" id="KW-1133">Transmembrane helix</keyword>
<evidence type="ECO:0000256" key="8">
    <source>
        <dbReference type="ARBA" id="ARBA00043884"/>
    </source>
</evidence>
<dbReference type="UniPathway" id="UPA00070">
    <property type="reaction ID" value="UER00116"/>
</dbReference>
<evidence type="ECO:0000259" key="11">
    <source>
        <dbReference type="Pfam" id="PF00185"/>
    </source>
</evidence>
<dbReference type="InterPro" id="IPR039342">
    <property type="entry name" value="TGD2-like"/>
</dbReference>
<feature type="domain" description="Mce/MlaD" evidence="12">
    <location>
        <begin position="515"/>
        <end position="590"/>
    </location>
</feature>
<dbReference type="FunFam" id="3.40.50.1370:FF:000001">
    <property type="entry name" value="Aspartate carbamoyltransferase"/>
    <property type="match status" value="1"/>
</dbReference>
<dbReference type="GO" id="GO:0016597">
    <property type="term" value="F:amino acid binding"/>
    <property type="evidence" value="ECO:0007669"/>
    <property type="project" value="InterPro"/>
</dbReference>
<dbReference type="InterPro" id="IPR006130">
    <property type="entry name" value="Asp/Orn_carbamoylTrfase"/>
</dbReference>
<keyword evidence="6" id="KW-0808">Transferase</keyword>
<keyword evidence="10" id="KW-0472">Membrane</keyword>
<reference evidence="14" key="1">
    <citation type="submission" date="2020-01" db="EMBL/GenBank/DDBJ databases">
        <authorList>
            <person name="Mishra B."/>
        </authorList>
    </citation>
    <scope>NUCLEOTIDE SEQUENCE [LARGE SCALE GENOMIC DNA]</scope>
</reference>
<dbReference type="GO" id="GO:0005543">
    <property type="term" value="F:phospholipid binding"/>
    <property type="evidence" value="ECO:0007669"/>
    <property type="project" value="TreeGrafter"/>
</dbReference>
<comment type="pathway">
    <text evidence="1">Pyrimidine metabolism; UMP biosynthesis via de novo pathway; (S)-dihydroorotate from bicarbonate: step 2/3.</text>
</comment>
<keyword evidence="10" id="KW-0812">Transmembrane</keyword>
<dbReference type="PROSITE" id="PS00097">
    <property type="entry name" value="CARBAMOYLTRANSFERASE"/>
    <property type="match status" value="1"/>
</dbReference>